<keyword evidence="3" id="KW-1185">Reference proteome</keyword>
<sequence length="434" mass="47827">MFSRRLRAHLISAATPMVIPRAIFLLDFLLNVLVFVQSAPGSGLFFAVNSGLPFLVLLSFGLEFMELFPAKFSNANTPQVTSARDFFFDDINTAQVLGLYLIALQIKWQLGVGDFGCYDNNVKYPNDAAKQEEYEHLPECVTTADLFLAVCSTLFLALITFSLIWRAKDVCAWVWLITIVTFVLKLRTDSNGLSPDSKEKVLAVKLFQLGPILATLIVVVFGIFPWLYSKCTEKRMRGCEDHFGTMLILQDCVLVMAMPAIWILGSLGYFFNVKGFKDNNSALDACLHPFRFTVSFKRTKMLAEYDDKEGVAATEKEVTQAQVQEQVQVQSQVQPQEVQMQQVQIFSQQQQQLMVICPAGAVPGSQLQVPTAAGPMIVIIPQGCAPGQQFPVIVNVPITQMAMVPAAASPSRPALLGAQSSTGSGLLDFRNSTA</sequence>
<feature type="transmembrane region" description="Helical" evidence="1">
    <location>
        <begin position="44"/>
        <end position="65"/>
    </location>
</feature>
<evidence type="ECO:0000313" key="2">
    <source>
        <dbReference type="EMBL" id="GMH78137.1"/>
    </source>
</evidence>
<feature type="transmembrane region" description="Helical" evidence="1">
    <location>
        <begin position="170"/>
        <end position="186"/>
    </location>
</feature>
<accession>A0A9W7EGR2</accession>
<dbReference type="EMBL" id="BRXY01000217">
    <property type="protein sequence ID" value="GMH78137.1"/>
    <property type="molecule type" value="Genomic_DNA"/>
</dbReference>
<evidence type="ECO:0000256" key="1">
    <source>
        <dbReference type="SAM" id="Phobius"/>
    </source>
</evidence>
<keyword evidence="1" id="KW-0472">Membrane</keyword>
<feature type="transmembrane region" description="Helical" evidence="1">
    <location>
        <begin position="206"/>
        <end position="228"/>
    </location>
</feature>
<dbReference type="Proteomes" id="UP001165085">
    <property type="component" value="Unassembled WGS sequence"/>
</dbReference>
<reference evidence="3" key="1">
    <citation type="journal article" date="2023" name="Commun. Biol.">
        <title>Genome analysis of Parmales, the sister group of diatoms, reveals the evolutionary specialization of diatoms from phago-mixotrophs to photoautotrophs.</title>
        <authorList>
            <person name="Ban H."/>
            <person name="Sato S."/>
            <person name="Yoshikawa S."/>
            <person name="Yamada K."/>
            <person name="Nakamura Y."/>
            <person name="Ichinomiya M."/>
            <person name="Sato N."/>
            <person name="Blanc-Mathieu R."/>
            <person name="Endo H."/>
            <person name="Kuwata A."/>
            <person name="Ogata H."/>
        </authorList>
    </citation>
    <scope>NUCLEOTIDE SEQUENCE [LARGE SCALE GENOMIC DNA]</scope>
    <source>
        <strain evidence="3">NIES 3701</strain>
    </source>
</reference>
<feature type="transmembrane region" description="Helical" evidence="1">
    <location>
        <begin position="21"/>
        <end position="38"/>
    </location>
</feature>
<protein>
    <submittedName>
        <fullName evidence="2">Uncharacterized protein</fullName>
    </submittedName>
</protein>
<comment type="caution">
    <text evidence="2">The sequence shown here is derived from an EMBL/GenBank/DDBJ whole genome shotgun (WGS) entry which is preliminary data.</text>
</comment>
<organism evidence="2 3">
    <name type="scientific">Triparma strigata</name>
    <dbReference type="NCBI Taxonomy" id="1606541"/>
    <lineage>
        <taxon>Eukaryota</taxon>
        <taxon>Sar</taxon>
        <taxon>Stramenopiles</taxon>
        <taxon>Ochrophyta</taxon>
        <taxon>Bolidophyceae</taxon>
        <taxon>Parmales</taxon>
        <taxon>Triparmaceae</taxon>
        <taxon>Triparma</taxon>
    </lineage>
</organism>
<proteinExistence type="predicted"/>
<dbReference type="OrthoDB" id="10328286at2759"/>
<feature type="transmembrane region" description="Helical" evidence="1">
    <location>
        <begin position="248"/>
        <end position="271"/>
    </location>
</feature>
<gene>
    <name evidence="2" type="ORF">TrST_g12742</name>
</gene>
<feature type="transmembrane region" description="Helical" evidence="1">
    <location>
        <begin position="146"/>
        <end position="165"/>
    </location>
</feature>
<keyword evidence="1" id="KW-1133">Transmembrane helix</keyword>
<dbReference type="AlphaFoldDB" id="A0A9W7EGR2"/>
<evidence type="ECO:0000313" key="3">
    <source>
        <dbReference type="Proteomes" id="UP001165085"/>
    </source>
</evidence>
<keyword evidence="1" id="KW-0812">Transmembrane</keyword>
<name>A0A9W7EGR2_9STRA</name>